<accession>A0A2I9CRB9</accession>
<dbReference type="InterPro" id="IPR007527">
    <property type="entry name" value="Znf_SWIM"/>
</dbReference>
<keyword evidence="4" id="KW-1185">Reference proteome</keyword>
<evidence type="ECO:0000259" key="2">
    <source>
        <dbReference type="PROSITE" id="PS50966"/>
    </source>
</evidence>
<gene>
    <name evidence="3" type="ORF">DAERI_010235</name>
</gene>
<reference evidence="4" key="1">
    <citation type="submission" date="2018-01" db="EMBL/GenBank/DDBJ databases">
        <title>Draft Genome Sequence of the Radioresistant Bacterium Deinococcus aerius TR0125, Isolated from the Higher Atmosphere above Japan.</title>
        <authorList>
            <person name="Satoh K."/>
            <person name="Arai H."/>
            <person name="Sanzen T."/>
            <person name="Kawaguchi Y."/>
            <person name="Hayashi H."/>
            <person name="Yokobori S."/>
            <person name="Yamagishi A."/>
            <person name="Oono Y."/>
            <person name="Narumi I."/>
        </authorList>
    </citation>
    <scope>NUCLEOTIDE SEQUENCE [LARGE SCALE GENOMIC DNA]</scope>
    <source>
        <strain evidence="4">TR0125</strain>
    </source>
</reference>
<evidence type="ECO:0000256" key="1">
    <source>
        <dbReference type="PROSITE-ProRule" id="PRU00325"/>
    </source>
</evidence>
<proteinExistence type="predicted"/>
<protein>
    <recommendedName>
        <fullName evidence="2">SWIM-type domain-containing protein</fullName>
    </recommendedName>
</protein>
<keyword evidence="1" id="KW-0862">Zinc</keyword>
<evidence type="ECO:0000313" key="4">
    <source>
        <dbReference type="Proteomes" id="UP000236569"/>
    </source>
</evidence>
<organism evidence="3 4">
    <name type="scientific">Deinococcus aerius</name>
    <dbReference type="NCBI Taxonomy" id="200253"/>
    <lineage>
        <taxon>Bacteria</taxon>
        <taxon>Thermotogati</taxon>
        <taxon>Deinococcota</taxon>
        <taxon>Deinococci</taxon>
        <taxon>Deinococcales</taxon>
        <taxon>Deinococcaceae</taxon>
        <taxon>Deinococcus</taxon>
    </lineage>
</organism>
<keyword evidence="1" id="KW-0479">Metal-binding</keyword>
<dbReference type="RefSeq" id="WP_103127650.1">
    <property type="nucleotide sequence ID" value="NZ_BFAG01000001.1"/>
</dbReference>
<dbReference type="Proteomes" id="UP000236569">
    <property type="component" value="Unassembled WGS sequence"/>
</dbReference>
<dbReference type="Pfam" id="PF04434">
    <property type="entry name" value="SWIM"/>
    <property type="match status" value="1"/>
</dbReference>
<dbReference type="AlphaFoldDB" id="A0A2I9CRB9"/>
<name>A0A2I9CRB9_9DEIO</name>
<dbReference type="PROSITE" id="PS50966">
    <property type="entry name" value="ZF_SWIM"/>
    <property type="match status" value="1"/>
</dbReference>
<dbReference type="GO" id="GO:0008270">
    <property type="term" value="F:zinc ion binding"/>
    <property type="evidence" value="ECO:0007669"/>
    <property type="project" value="UniProtKB-KW"/>
</dbReference>
<keyword evidence="1" id="KW-0863">Zinc-finger</keyword>
<evidence type="ECO:0000313" key="3">
    <source>
        <dbReference type="EMBL" id="GBF04063.1"/>
    </source>
</evidence>
<dbReference type="OrthoDB" id="53693at2"/>
<dbReference type="EMBL" id="BFAG01000001">
    <property type="protein sequence ID" value="GBF04063.1"/>
    <property type="molecule type" value="Genomic_DNA"/>
</dbReference>
<comment type="caution">
    <text evidence="3">The sequence shown here is derived from an EMBL/GenBank/DDBJ whole genome shotgun (WGS) entry which is preliminary data.</text>
</comment>
<feature type="domain" description="SWIM-type" evidence="2">
    <location>
        <begin position="54"/>
        <end position="91"/>
    </location>
</feature>
<sequence length="564" mass="62412">MTTFSLRRQDALAWSGEHEWRKGQSYVRGLTGLSARPEGAATVLRGTAYGQEPYQVRATLEGGEVVSARCSCPVGGGGHCKHVAALLARAVEDPRAFAGVPELSEALSGLSVPELHRLIARMLDRAPELEALVYASSARSAPAGSAREQIEAAFDAIRRTYTPDWDHEGEGPDTGAIDLVLEGADALLENLEALDAAWAGQLLDTYLAVLDGVEDTYDEDFDWGLDDLQARALAAVQRLLVSGKLDEGAREDAFEAVQSEVASGRWDVEGGAFSDLVGALREDERASLLNLLRTLVKGERSEYVRQGYARALYHLTADNLSDEEAEALLRASGDLGELLNFLLERGRTEDVRRAVREAGRRAHFPELEPMFAAHGQLPLLEALAREGLEQGQTRRWLFERYVATGRKQEAHALAREIVLKSPSPEWLISLKDVSPDWQEERSEITLRLWRQKRHTEVLMDLLLREGLTEEALRLAEERDTVPVRQLLTLAGQLGAERAVPLIMRAAQLHIDLRNRNGYHEAAQILTRLPALIGREASAKQVRAVIERQPRLPALRDELRQAGLL</sequence>